<reference evidence="6" key="2">
    <citation type="submission" date="2015-04" db="EMBL/GenBank/DDBJ databases">
        <title>A butyrogenic pathway from the amino acid lysine in a human gut commensal.</title>
        <authorList>
            <person name="de Vos W.M."/>
            <person name="Bui N.T.P."/>
            <person name="Plugge C.M."/>
            <person name="Ritari J."/>
        </authorList>
    </citation>
    <scope>NUCLEOTIDE SEQUENCE [LARGE SCALE GENOMIC DNA]</scope>
    <source>
        <strain evidence="6">AF211</strain>
    </source>
</reference>
<accession>A0A0S2W778</accession>
<dbReference type="Proteomes" id="UP000064844">
    <property type="component" value="Chromosome"/>
</dbReference>
<feature type="region of interest" description="Disordered" evidence="1">
    <location>
        <begin position="205"/>
        <end position="236"/>
    </location>
</feature>
<evidence type="ECO:0000313" key="5">
    <source>
        <dbReference type="EMBL" id="ALP95196.1"/>
    </source>
</evidence>
<keyword evidence="2" id="KW-0472">Membrane</keyword>
<proteinExistence type="predicted"/>
<dbReference type="AlphaFoldDB" id="A0A0S2W778"/>
<feature type="domain" description="Mobile element protein CD1107-like" evidence="4">
    <location>
        <begin position="54"/>
        <end position="201"/>
    </location>
</feature>
<sequence length="236" mass="25616">MRKMKRNRVFRRFAAVFLALFCMAATSTVAFAGGGDGEPYYTGEETTGGYEPQPLTPEGNMTLVDDIAGESAGDKQFITVVTKGGNYFYIIIDRAEDGENTVHFLNQVDERDLLALMDEETPAAPVCTCKEKCAAGAVDTSCSVCKTNLSECAGREKVREPEPEPEQPEKKSGSGLLAVVALLVLAGGGAFAYVKFIKPNRSSVKVSADPDEYDFPDEEYINEDEPAEAETEAEHE</sequence>
<feature type="signal peptide" evidence="3">
    <location>
        <begin position="1"/>
        <end position="32"/>
    </location>
</feature>
<dbReference type="STRING" id="1297617.IB211_02805"/>
<dbReference type="KEGG" id="ibu:IB211_02805"/>
<keyword evidence="3" id="KW-0732">Signal</keyword>
<evidence type="ECO:0000256" key="1">
    <source>
        <dbReference type="SAM" id="MobiDB-lite"/>
    </source>
</evidence>
<dbReference type="EMBL" id="CP011307">
    <property type="protein sequence ID" value="ALP95196.1"/>
    <property type="molecule type" value="Genomic_DNA"/>
</dbReference>
<evidence type="ECO:0000256" key="3">
    <source>
        <dbReference type="SAM" id="SignalP"/>
    </source>
</evidence>
<dbReference type="Pfam" id="PF14283">
    <property type="entry name" value="CD1107-like"/>
    <property type="match status" value="1"/>
</dbReference>
<organism evidence="5 6">
    <name type="scientific">Intestinimonas butyriciproducens</name>
    <dbReference type="NCBI Taxonomy" id="1297617"/>
    <lineage>
        <taxon>Bacteria</taxon>
        <taxon>Bacillati</taxon>
        <taxon>Bacillota</taxon>
        <taxon>Clostridia</taxon>
        <taxon>Eubacteriales</taxon>
        <taxon>Intestinimonas</taxon>
    </lineage>
</organism>
<feature type="compositionally biased region" description="Acidic residues" evidence="1">
    <location>
        <begin position="209"/>
        <end position="236"/>
    </location>
</feature>
<name>A0A0S2W778_9FIRM</name>
<evidence type="ECO:0000259" key="4">
    <source>
        <dbReference type="Pfam" id="PF14283"/>
    </source>
</evidence>
<feature type="chain" id="PRO_5006606377" evidence="3">
    <location>
        <begin position="33"/>
        <end position="236"/>
    </location>
</feature>
<dbReference type="PATRIC" id="fig|1297617.4.peg.2887"/>
<gene>
    <name evidence="5" type="ORF">IB211_02805</name>
</gene>
<keyword evidence="2" id="KW-1133">Transmembrane helix</keyword>
<reference evidence="5 6" key="1">
    <citation type="journal article" date="2015" name="Nat. Commun.">
        <title>Production of butyrate from lysine and the Amadori product fructoselysine by a human gut commensal.</title>
        <authorList>
            <person name="Bui T.P."/>
            <person name="Ritari J."/>
            <person name="Boeren S."/>
            <person name="de Waard P."/>
            <person name="Plugge C.M."/>
            <person name="de Vos W.M."/>
        </authorList>
    </citation>
    <scope>NUCLEOTIDE SEQUENCE [LARGE SCALE GENOMIC DNA]</scope>
    <source>
        <strain evidence="5 6">AF211</strain>
    </source>
</reference>
<evidence type="ECO:0000313" key="6">
    <source>
        <dbReference type="Proteomes" id="UP000064844"/>
    </source>
</evidence>
<protein>
    <submittedName>
        <fullName evidence="5">Bacteriocin-like protein</fullName>
    </submittedName>
</protein>
<feature type="region of interest" description="Disordered" evidence="1">
    <location>
        <begin position="153"/>
        <end position="172"/>
    </location>
</feature>
<evidence type="ECO:0000256" key="2">
    <source>
        <dbReference type="SAM" id="Phobius"/>
    </source>
</evidence>
<dbReference type="InterPro" id="IPR025376">
    <property type="entry name" value="CD1107-like_dom"/>
</dbReference>
<keyword evidence="2" id="KW-0812">Transmembrane</keyword>
<feature type="transmembrane region" description="Helical" evidence="2">
    <location>
        <begin position="175"/>
        <end position="194"/>
    </location>
</feature>
<keyword evidence="6" id="KW-1185">Reference proteome</keyword>